<evidence type="ECO:0000256" key="2">
    <source>
        <dbReference type="ARBA" id="ARBA00010742"/>
    </source>
</evidence>
<dbReference type="PANTHER" id="PTHR30024">
    <property type="entry name" value="ALIPHATIC SULFONATES-BINDING PROTEIN-RELATED"/>
    <property type="match status" value="1"/>
</dbReference>
<comment type="subcellular location">
    <subcellularLocation>
        <location evidence="1">Periplasm</location>
    </subcellularLocation>
</comment>
<organism evidence="4 5">
    <name type="scientific">Aquabacterium commune</name>
    <dbReference type="NCBI Taxonomy" id="70586"/>
    <lineage>
        <taxon>Bacteria</taxon>
        <taxon>Pseudomonadati</taxon>
        <taxon>Pseudomonadota</taxon>
        <taxon>Betaproteobacteria</taxon>
        <taxon>Burkholderiales</taxon>
        <taxon>Aquabacterium</taxon>
    </lineage>
</organism>
<comment type="similarity">
    <text evidence="2">Belongs to the bacterial solute-binding protein SsuA/TauA family.</text>
</comment>
<dbReference type="EMBL" id="SNXW01000006">
    <property type="protein sequence ID" value="TDP82053.1"/>
    <property type="molecule type" value="Genomic_DNA"/>
</dbReference>
<keyword evidence="5" id="KW-1185">Reference proteome</keyword>
<dbReference type="Pfam" id="PF13379">
    <property type="entry name" value="NMT1_2"/>
    <property type="match status" value="1"/>
</dbReference>
<evidence type="ECO:0000313" key="4">
    <source>
        <dbReference type="EMBL" id="TDP82053.1"/>
    </source>
</evidence>
<evidence type="ECO:0000313" key="5">
    <source>
        <dbReference type="Proteomes" id="UP000294593"/>
    </source>
</evidence>
<name>A0A4R6R7U3_9BURK</name>
<evidence type="ECO:0000256" key="3">
    <source>
        <dbReference type="ARBA" id="ARBA00022729"/>
    </source>
</evidence>
<dbReference type="SUPFAM" id="SSF53850">
    <property type="entry name" value="Periplasmic binding protein-like II"/>
    <property type="match status" value="1"/>
</dbReference>
<evidence type="ECO:0000256" key="1">
    <source>
        <dbReference type="ARBA" id="ARBA00004418"/>
    </source>
</evidence>
<protein>
    <submittedName>
        <fullName evidence="4">NitT/TauT family transport system substrate-binding protein</fullName>
    </submittedName>
</protein>
<keyword evidence="3" id="KW-0732">Signal</keyword>
<dbReference type="AlphaFoldDB" id="A0A4R6R7U3"/>
<comment type="caution">
    <text evidence="4">The sequence shown here is derived from an EMBL/GenBank/DDBJ whole genome shotgun (WGS) entry which is preliminary data.</text>
</comment>
<dbReference type="PANTHER" id="PTHR30024:SF47">
    <property type="entry name" value="TAURINE-BINDING PERIPLASMIC PROTEIN"/>
    <property type="match status" value="1"/>
</dbReference>
<proteinExistence type="inferred from homology"/>
<dbReference type="OrthoDB" id="9815602at2"/>
<sequence>MNRRDLLLGGAGAGCRWLTPLGGLAACTAAAPALRVALNGWIGYAPFFLAQDLGHVPESAVRLLEFPSNTASMMALVNGEVAAAALTLDELLLAREGGLDVRAALVFDESAGADVLMARQDIDSLTALRGKRIGVEATGVGALMLSRALEAAQLHPTDVVKVPLTADQHVAAYTAQRVDAVITFEPMASRLRALGARPLLDSSRLPGLIVDVLAVSAQITPHQGEQLRQLLDGHFQALQHLRSNPANAARLLAQHQQIAPDAVLAAFSGIRLADAAANRGWLAGQNPGLSASARSVGQLMVHAKLLQRLPDTATLCDPRFLPEAA</sequence>
<dbReference type="Gene3D" id="3.40.190.10">
    <property type="entry name" value="Periplasmic binding protein-like II"/>
    <property type="match status" value="2"/>
</dbReference>
<dbReference type="PROSITE" id="PS51257">
    <property type="entry name" value="PROKAR_LIPOPROTEIN"/>
    <property type="match status" value="1"/>
</dbReference>
<dbReference type="GO" id="GO:0042597">
    <property type="term" value="C:periplasmic space"/>
    <property type="evidence" value="ECO:0007669"/>
    <property type="project" value="UniProtKB-SubCell"/>
</dbReference>
<dbReference type="Proteomes" id="UP000294593">
    <property type="component" value="Unassembled WGS sequence"/>
</dbReference>
<accession>A0A4R6R7U3</accession>
<reference evidence="4 5" key="1">
    <citation type="submission" date="2019-03" db="EMBL/GenBank/DDBJ databases">
        <title>Genomic Encyclopedia of Type Strains, Phase IV (KMG-IV): sequencing the most valuable type-strain genomes for metagenomic binning, comparative biology and taxonomic classification.</title>
        <authorList>
            <person name="Goeker M."/>
        </authorList>
    </citation>
    <scope>NUCLEOTIDE SEQUENCE [LARGE SCALE GENOMIC DNA]</scope>
    <source>
        <strain evidence="4 5">DSM 11901</strain>
    </source>
</reference>
<dbReference type="RefSeq" id="WP_133609166.1">
    <property type="nucleotide sequence ID" value="NZ_SNXW01000006.1"/>
</dbReference>
<gene>
    <name evidence="4" type="ORF">EV672_1067</name>
</gene>